<dbReference type="Proteomes" id="UP000823674">
    <property type="component" value="Chromosome A07"/>
</dbReference>
<proteinExistence type="predicted"/>
<feature type="region of interest" description="Disordered" evidence="1">
    <location>
        <begin position="1"/>
        <end position="27"/>
    </location>
</feature>
<organism evidence="2 3">
    <name type="scientific">Brassica rapa subsp. trilocularis</name>
    <dbReference type="NCBI Taxonomy" id="1813537"/>
    <lineage>
        <taxon>Eukaryota</taxon>
        <taxon>Viridiplantae</taxon>
        <taxon>Streptophyta</taxon>
        <taxon>Embryophyta</taxon>
        <taxon>Tracheophyta</taxon>
        <taxon>Spermatophyta</taxon>
        <taxon>Magnoliopsida</taxon>
        <taxon>eudicotyledons</taxon>
        <taxon>Gunneridae</taxon>
        <taxon>Pentapetalae</taxon>
        <taxon>rosids</taxon>
        <taxon>malvids</taxon>
        <taxon>Brassicales</taxon>
        <taxon>Brassicaceae</taxon>
        <taxon>Brassiceae</taxon>
        <taxon>Brassica</taxon>
    </lineage>
</organism>
<reference evidence="2 3" key="1">
    <citation type="submission" date="2021-03" db="EMBL/GenBank/DDBJ databases">
        <authorList>
            <person name="King G.J."/>
            <person name="Bancroft I."/>
            <person name="Baten A."/>
            <person name="Bloomfield J."/>
            <person name="Borpatragohain P."/>
            <person name="He Z."/>
            <person name="Irish N."/>
            <person name="Irwin J."/>
            <person name="Liu K."/>
            <person name="Mauleon R.P."/>
            <person name="Moore J."/>
            <person name="Morris R."/>
            <person name="Ostergaard L."/>
            <person name="Wang B."/>
            <person name="Wells R."/>
        </authorList>
    </citation>
    <scope>NUCLEOTIDE SEQUENCE [LARGE SCALE GENOMIC DNA]</scope>
    <source>
        <strain evidence="2">R-o-18</strain>
        <tissue evidence="2">Leaf</tissue>
    </source>
</reference>
<protein>
    <submittedName>
        <fullName evidence="2">Uncharacterized protein</fullName>
    </submittedName>
</protein>
<sequence length="69" mass="7815">MDGSRGVQSGEIELIKTEHNRNRESGLDLTEGGFADFRFNPRLPEVEEFRQSVLNSDPYVQKYGVEGLV</sequence>
<evidence type="ECO:0000313" key="2">
    <source>
        <dbReference type="EMBL" id="KAG5378229.1"/>
    </source>
</evidence>
<dbReference type="EMBL" id="JADBGQ010000009">
    <property type="protein sequence ID" value="KAG5378229.1"/>
    <property type="molecule type" value="Genomic_DNA"/>
</dbReference>
<evidence type="ECO:0000256" key="1">
    <source>
        <dbReference type="SAM" id="MobiDB-lite"/>
    </source>
</evidence>
<evidence type="ECO:0000313" key="3">
    <source>
        <dbReference type="Proteomes" id="UP000823674"/>
    </source>
</evidence>
<feature type="compositionally biased region" description="Basic and acidic residues" evidence="1">
    <location>
        <begin position="13"/>
        <end position="26"/>
    </location>
</feature>
<comment type="caution">
    <text evidence="2">The sequence shown here is derived from an EMBL/GenBank/DDBJ whole genome shotgun (WGS) entry which is preliminary data.</text>
</comment>
<gene>
    <name evidence="2" type="primary">A07g502550.1_BraROA</name>
    <name evidence="2" type="ORF">IGI04_026071</name>
</gene>
<accession>A0ABQ7KV90</accession>
<keyword evidence="3" id="KW-1185">Reference proteome</keyword>
<name>A0ABQ7KV90_BRACM</name>